<feature type="domain" description="Peptidase M11 gametolysin" evidence="3">
    <location>
        <begin position="226"/>
        <end position="328"/>
    </location>
</feature>
<dbReference type="InterPro" id="IPR010916">
    <property type="entry name" value="TonB_box_CS"/>
</dbReference>
<evidence type="ECO:0000259" key="3">
    <source>
        <dbReference type="Pfam" id="PF05548"/>
    </source>
</evidence>
<name>A0ABV6DW93_9ACTN</name>
<dbReference type="Gene3D" id="2.60.40.2700">
    <property type="match status" value="3"/>
</dbReference>
<dbReference type="EMBL" id="JBHLXH010000001">
    <property type="protein sequence ID" value="MFC0221002.1"/>
    <property type="molecule type" value="Genomic_DNA"/>
</dbReference>
<protein>
    <recommendedName>
        <fullName evidence="3">Peptidase M11 gametolysin domain-containing protein</fullName>
    </recommendedName>
</protein>
<dbReference type="Pfam" id="PF05548">
    <property type="entry name" value="Peptidase_M11"/>
    <property type="match status" value="1"/>
</dbReference>
<feature type="region of interest" description="Disordered" evidence="1">
    <location>
        <begin position="90"/>
        <end position="114"/>
    </location>
</feature>
<dbReference type="RefSeq" id="WP_378516714.1">
    <property type="nucleotide sequence ID" value="NZ_CBCSDI010000041.1"/>
</dbReference>
<keyword evidence="2" id="KW-0732">Signal</keyword>
<keyword evidence="5" id="KW-1185">Reference proteome</keyword>
<accession>A0ABV6DW93</accession>
<sequence>MAPRLARARLTTAVVAAVTAALATPVPSTAAPAGSPDTVEVTGTLVVLAGEDGTPDRYSVLLPSGRSVALSGAVDAEPLSRFTGTLAVPGTSGDRQLTGAPRASALRRASTAGTPMRVLEARTSERAPAPGPSAHTTYVAKITNFGTIGLTDQQVLDTITGSQAYWVRESGGLVPSFTTVTGVAAVAAGAGSAAGGCGLGNGGADFDAIAQNVAAQAYPGVDFSGASPNHLVIMVPDGCGGGTTGRARLGTSFANGGPAIVAAQTPAETLSTLNHEWGHNLGLQHANNIRAEYGDLYEVMGADDGTARTPVLGTVYRWEQGIIGAGEVVDGSGGGAWTLAPRSSNAGLRSVVFIDPDTGKRHFVDLRNGSGDDAGTCYASGACNYTTAYGQTYAGGVTIERENDSSGAFLLPVPGNDGVLTGGETWTNAGGTLSVSANGGSVTVGRNTNVPTVAGGTAVMTSPTALRDVSASGTGFSPAPAGYRYQWLLDGQPIANAEDSTFRPTPAMAGRQLSVTVTAYAVGHNPVARTSTPQQVAAAQWYALPTRKLPEITGKKRVGSVLSVVGLDWVDYYGNRPADLAPVYTWTRNGKKIKGATKATYRLTVRDRGKRIQVTERPRAAGFATDDKARSNATGKVRIGKLASPRPKVGGKAKVGKRLVARTPGWTRGTKFRYQWFSGKRAIRGAHGKKLKVTRALRGDKVSVRVTGSKKGFKPASARSRAVKIKK</sequence>
<comment type="caution">
    <text evidence="4">The sequence shown here is derived from an EMBL/GenBank/DDBJ whole genome shotgun (WGS) entry which is preliminary data.</text>
</comment>
<dbReference type="PROSITE" id="PS00430">
    <property type="entry name" value="TONB_DEPENDENT_REC_1"/>
    <property type="match status" value="1"/>
</dbReference>
<feature type="chain" id="PRO_5045258797" description="Peptidase M11 gametolysin domain-containing protein" evidence="2">
    <location>
        <begin position="31"/>
        <end position="727"/>
    </location>
</feature>
<organism evidence="4 5">
    <name type="scientific">Nocardioides zeicaulis</name>
    <dbReference type="NCBI Taxonomy" id="1776857"/>
    <lineage>
        <taxon>Bacteria</taxon>
        <taxon>Bacillati</taxon>
        <taxon>Actinomycetota</taxon>
        <taxon>Actinomycetes</taxon>
        <taxon>Propionibacteriales</taxon>
        <taxon>Nocardioidaceae</taxon>
        <taxon>Nocardioides</taxon>
    </lineage>
</organism>
<evidence type="ECO:0000313" key="5">
    <source>
        <dbReference type="Proteomes" id="UP001589698"/>
    </source>
</evidence>
<gene>
    <name evidence="4" type="ORF">ACFFJG_00810</name>
</gene>
<evidence type="ECO:0000256" key="1">
    <source>
        <dbReference type="SAM" id="MobiDB-lite"/>
    </source>
</evidence>
<dbReference type="SUPFAM" id="SSF55486">
    <property type="entry name" value="Metalloproteases ('zincins'), catalytic domain"/>
    <property type="match status" value="1"/>
</dbReference>
<reference evidence="4 5" key="1">
    <citation type="submission" date="2024-09" db="EMBL/GenBank/DDBJ databases">
        <authorList>
            <person name="Sun Q."/>
            <person name="Mori K."/>
        </authorList>
    </citation>
    <scope>NUCLEOTIDE SEQUENCE [LARGE SCALE GENOMIC DNA]</scope>
    <source>
        <strain evidence="4 5">CCM 8654</strain>
    </source>
</reference>
<evidence type="ECO:0000256" key="2">
    <source>
        <dbReference type="SAM" id="SignalP"/>
    </source>
</evidence>
<dbReference type="InterPro" id="IPR008752">
    <property type="entry name" value="Peptidase_M11"/>
</dbReference>
<evidence type="ECO:0000313" key="4">
    <source>
        <dbReference type="EMBL" id="MFC0221002.1"/>
    </source>
</evidence>
<dbReference type="Proteomes" id="UP001589698">
    <property type="component" value="Unassembled WGS sequence"/>
</dbReference>
<feature type="signal peptide" evidence="2">
    <location>
        <begin position="1"/>
        <end position="30"/>
    </location>
</feature>
<proteinExistence type="predicted"/>